<accession>A0A7G9W5Y4</accession>
<feature type="short sequence motif" description="Histidine triad motif" evidence="2 3">
    <location>
        <begin position="92"/>
        <end position="96"/>
    </location>
</feature>
<evidence type="ECO:0000256" key="2">
    <source>
        <dbReference type="PIRSR" id="PIRSR601310-3"/>
    </source>
</evidence>
<evidence type="ECO:0000256" key="3">
    <source>
        <dbReference type="PROSITE-ProRule" id="PRU00464"/>
    </source>
</evidence>
<sequence length="123" mass="14251">MSCLFCDMEKMNYIGENDLAYAIFDKFPVNQGHALIIPKRHFESYFDMTEEELVSINRLIKEVKIQIDHKFNPDGYNIGVNIGETAGQTIFHLHFHLIPRYSGDVEKPIGGIRNFKESLVPYK</sequence>
<dbReference type="InterPro" id="IPR036265">
    <property type="entry name" value="HIT-like_sf"/>
</dbReference>
<dbReference type="PANTHER" id="PTHR42997">
    <property type="entry name" value="HIT FAMILY HYDROLASE"/>
    <property type="match status" value="1"/>
</dbReference>
<keyword evidence="6" id="KW-1185">Reference proteome</keyword>
<dbReference type="InterPro" id="IPR011146">
    <property type="entry name" value="HIT-like"/>
</dbReference>
<gene>
    <name evidence="5" type="ORF">HYG86_04570</name>
</gene>
<dbReference type="PROSITE" id="PS51084">
    <property type="entry name" value="HIT_2"/>
    <property type="match status" value="1"/>
</dbReference>
<dbReference type="EMBL" id="CP058559">
    <property type="protein sequence ID" value="QNO14096.1"/>
    <property type="molecule type" value="Genomic_DNA"/>
</dbReference>
<name>A0A7G9W5Y4_ALKCA</name>
<dbReference type="InterPro" id="IPR001310">
    <property type="entry name" value="Histidine_triad_HIT"/>
</dbReference>
<dbReference type="Pfam" id="PF01230">
    <property type="entry name" value="HIT"/>
    <property type="match status" value="1"/>
</dbReference>
<evidence type="ECO:0000313" key="5">
    <source>
        <dbReference type="EMBL" id="QNO14096.1"/>
    </source>
</evidence>
<feature type="domain" description="HIT" evidence="4">
    <location>
        <begin position="1"/>
        <end position="107"/>
    </location>
</feature>
<evidence type="ECO:0000256" key="1">
    <source>
        <dbReference type="PIRSR" id="PIRSR601310-1"/>
    </source>
</evidence>
<dbReference type="SUPFAM" id="SSF54197">
    <property type="entry name" value="HIT-like"/>
    <property type="match status" value="1"/>
</dbReference>
<organism evidence="5 6">
    <name type="scientific">Alkalicella caledoniensis</name>
    <dbReference type="NCBI Taxonomy" id="2731377"/>
    <lineage>
        <taxon>Bacteria</taxon>
        <taxon>Bacillati</taxon>
        <taxon>Bacillota</taxon>
        <taxon>Clostridia</taxon>
        <taxon>Eubacteriales</taxon>
        <taxon>Proteinivoracaceae</taxon>
        <taxon>Alkalicella</taxon>
    </lineage>
</organism>
<dbReference type="AlphaFoldDB" id="A0A7G9W5Y4"/>
<feature type="active site" description="Tele-AMP-histidine intermediate" evidence="1">
    <location>
        <position position="94"/>
    </location>
</feature>
<evidence type="ECO:0000259" key="4">
    <source>
        <dbReference type="PROSITE" id="PS51084"/>
    </source>
</evidence>
<dbReference type="RefSeq" id="WP_213167757.1">
    <property type="nucleotide sequence ID" value="NZ_CP058559.1"/>
</dbReference>
<proteinExistence type="predicted"/>
<protein>
    <submittedName>
        <fullName evidence="5">HIT family protein</fullName>
    </submittedName>
</protein>
<dbReference type="Proteomes" id="UP000516160">
    <property type="component" value="Chromosome"/>
</dbReference>
<dbReference type="InterPro" id="IPR019808">
    <property type="entry name" value="Histidine_triad_CS"/>
</dbReference>
<dbReference type="GO" id="GO:0003824">
    <property type="term" value="F:catalytic activity"/>
    <property type="evidence" value="ECO:0007669"/>
    <property type="project" value="InterPro"/>
</dbReference>
<dbReference type="PRINTS" id="PR00332">
    <property type="entry name" value="HISTRIAD"/>
</dbReference>
<dbReference type="InterPro" id="IPR052908">
    <property type="entry name" value="AP-4-A_phosphorylase"/>
</dbReference>
<dbReference type="Gene3D" id="3.30.428.10">
    <property type="entry name" value="HIT-like"/>
    <property type="match status" value="1"/>
</dbReference>
<dbReference type="KEGG" id="acae:HYG86_04570"/>
<evidence type="ECO:0000313" key="6">
    <source>
        <dbReference type="Proteomes" id="UP000516160"/>
    </source>
</evidence>
<dbReference type="PANTHER" id="PTHR42997:SF1">
    <property type="entry name" value="AP-4-A PHOSPHORYLASE"/>
    <property type="match status" value="1"/>
</dbReference>
<reference evidence="5 6" key="1">
    <citation type="submission" date="2020-07" db="EMBL/GenBank/DDBJ databases">
        <title>Alkalicella. sp. LB2 genome.</title>
        <authorList>
            <person name="Postec A."/>
            <person name="Quemeneur M."/>
        </authorList>
    </citation>
    <scope>NUCLEOTIDE SEQUENCE [LARGE SCALE GENOMIC DNA]</scope>
    <source>
        <strain evidence="5 6">LB2</strain>
    </source>
</reference>
<dbReference type="PROSITE" id="PS00892">
    <property type="entry name" value="HIT_1"/>
    <property type="match status" value="1"/>
</dbReference>